<protein>
    <submittedName>
        <fullName evidence="1">Uncharacterized protein</fullName>
    </submittedName>
</protein>
<keyword evidence="2" id="KW-1185">Reference proteome</keyword>
<name>A0ACD0P7Q6_9BASI</name>
<accession>A0ACD0P7Q6</accession>
<dbReference type="Proteomes" id="UP000245626">
    <property type="component" value="Unassembled WGS sequence"/>
</dbReference>
<dbReference type="EMBL" id="KZ819702">
    <property type="protein sequence ID" value="PWN53979.1"/>
    <property type="molecule type" value="Genomic_DNA"/>
</dbReference>
<organism evidence="1 2">
    <name type="scientific">Violaceomyces palustris</name>
    <dbReference type="NCBI Taxonomy" id="1673888"/>
    <lineage>
        <taxon>Eukaryota</taxon>
        <taxon>Fungi</taxon>
        <taxon>Dikarya</taxon>
        <taxon>Basidiomycota</taxon>
        <taxon>Ustilaginomycotina</taxon>
        <taxon>Ustilaginomycetes</taxon>
        <taxon>Violaceomycetales</taxon>
        <taxon>Violaceomycetaceae</taxon>
        <taxon>Violaceomyces</taxon>
    </lineage>
</organism>
<reference evidence="1 2" key="1">
    <citation type="journal article" date="2018" name="Mol. Biol. Evol.">
        <title>Broad Genomic Sampling Reveals a Smut Pathogenic Ancestry of the Fungal Clade Ustilaginomycotina.</title>
        <authorList>
            <person name="Kijpornyongpan T."/>
            <person name="Mondo S.J."/>
            <person name="Barry K."/>
            <person name="Sandor L."/>
            <person name="Lee J."/>
            <person name="Lipzen A."/>
            <person name="Pangilinan J."/>
            <person name="LaButti K."/>
            <person name="Hainaut M."/>
            <person name="Henrissat B."/>
            <person name="Grigoriev I.V."/>
            <person name="Spatafora J.W."/>
            <person name="Aime M.C."/>
        </authorList>
    </citation>
    <scope>NUCLEOTIDE SEQUENCE [LARGE SCALE GENOMIC DNA]</scope>
    <source>
        <strain evidence="1 2">SA 807</strain>
    </source>
</reference>
<sequence>MSKFSPWLDYTYCSRTVESTQLECVLSEPVSPKNPSFLAQSSTSYFPPTILPSDPVQDMASSPEGASSSVYPESIQPDSHTLLPPSRRPSVQRTTSVPVVSSRQGSLHPHPYDAGRPSITRSCSESVAAGVLERRRKKAASCGFKAPGRLVIDIASIPVMIAAANSALVKAARKAALEPAEWDWGCDEPESATSSSSFSSKEEDDDAAGPSSRRTCGRANFSSSAFSTFTVQGDGCATSFLKPKLSRRLRQTCPGYHPSLEGGVDSEWDWALGSSRTPSTSSSISFNVPEQMNENDPPQYRAYLEAKKMSLAGCQSERPRGTRNTRFLTVGGICDDQLPSFNPRSHTSFIGAKEHAFGTRRSRSMERKTSRDA</sequence>
<evidence type="ECO:0000313" key="1">
    <source>
        <dbReference type="EMBL" id="PWN53979.1"/>
    </source>
</evidence>
<proteinExistence type="predicted"/>
<evidence type="ECO:0000313" key="2">
    <source>
        <dbReference type="Proteomes" id="UP000245626"/>
    </source>
</evidence>
<gene>
    <name evidence="1" type="ORF">IE53DRAFT_383505</name>
</gene>